<proteinExistence type="predicted"/>
<reference evidence="2" key="1">
    <citation type="journal article" date="2015" name="Nat. Genet.">
        <title>The genome and transcriptome of the zoonotic hookworm Ancylostoma ceylanicum identify infection-specific gene families.</title>
        <authorList>
            <person name="Schwarz E.M."/>
            <person name="Hu Y."/>
            <person name="Antoshechkin I."/>
            <person name="Miller M.M."/>
            <person name="Sternberg P.W."/>
            <person name="Aroian R.V."/>
        </authorList>
    </citation>
    <scope>NUCLEOTIDE SEQUENCE</scope>
    <source>
        <strain evidence="2">HY135</strain>
    </source>
</reference>
<evidence type="ECO:0000313" key="2">
    <source>
        <dbReference type="Proteomes" id="UP000024635"/>
    </source>
</evidence>
<dbReference type="AlphaFoldDB" id="A0A016S3T6"/>
<evidence type="ECO:0000313" key="1">
    <source>
        <dbReference type="EMBL" id="EYB85330.1"/>
    </source>
</evidence>
<protein>
    <submittedName>
        <fullName evidence="1">Uncharacterized protein</fullName>
    </submittedName>
</protein>
<comment type="caution">
    <text evidence="1">The sequence shown here is derived from an EMBL/GenBank/DDBJ whole genome shotgun (WGS) entry which is preliminary data.</text>
</comment>
<dbReference type="EMBL" id="JARK01001636">
    <property type="protein sequence ID" value="EYB85330.1"/>
    <property type="molecule type" value="Genomic_DNA"/>
</dbReference>
<gene>
    <name evidence="1" type="primary">Acey_s0300.g1804</name>
    <name evidence="1" type="ORF">Y032_0300g1804</name>
</gene>
<organism evidence="1 2">
    <name type="scientific">Ancylostoma ceylanicum</name>
    <dbReference type="NCBI Taxonomy" id="53326"/>
    <lineage>
        <taxon>Eukaryota</taxon>
        <taxon>Metazoa</taxon>
        <taxon>Ecdysozoa</taxon>
        <taxon>Nematoda</taxon>
        <taxon>Chromadorea</taxon>
        <taxon>Rhabditida</taxon>
        <taxon>Rhabditina</taxon>
        <taxon>Rhabditomorpha</taxon>
        <taxon>Strongyloidea</taxon>
        <taxon>Ancylostomatidae</taxon>
        <taxon>Ancylostomatinae</taxon>
        <taxon>Ancylostoma</taxon>
    </lineage>
</organism>
<keyword evidence="2" id="KW-1185">Reference proteome</keyword>
<name>A0A016S3T6_9BILA</name>
<dbReference type="Proteomes" id="UP000024635">
    <property type="component" value="Unassembled WGS sequence"/>
</dbReference>
<sequence>MYTGVLQCGEQEYDDYLARNFRSIGFIDLPIFEGVITEMVITSGCICILIIHISEMPGVVKLPSEAGYAV</sequence>
<accession>A0A016S3T6</accession>